<dbReference type="CDD" id="cd00093">
    <property type="entry name" value="HTH_XRE"/>
    <property type="match status" value="1"/>
</dbReference>
<dbReference type="GO" id="GO:0003677">
    <property type="term" value="F:DNA binding"/>
    <property type="evidence" value="ECO:0007669"/>
    <property type="project" value="UniProtKB-KW"/>
</dbReference>
<dbReference type="Proteomes" id="UP000093807">
    <property type="component" value="Unassembled WGS sequence"/>
</dbReference>
<dbReference type="GO" id="GO:0003700">
    <property type="term" value="F:DNA-binding transcription factor activity"/>
    <property type="evidence" value="ECO:0007669"/>
    <property type="project" value="TreeGrafter"/>
</dbReference>
<dbReference type="EMBL" id="JMTM01000017">
    <property type="protein sequence ID" value="OAZ04680.1"/>
    <property type="molecule type" value="Genomic_DNA"/>
</dbReference>
<dbReference type="AlphaFoldDB" id="A0A199XSR0"/>
<dbReference type="PANTHER" id="PTHR46797">
    <property type="entry name" value="HTH-TYPE TRANSCRIPTIONAL REGULATOR"/>
    <property type="match status" value="1"/>
</dbReference>
<reference evidence="4 5" key="1">
    <citation type="submission" date="2016-06" db="EMBL/GenBank/DDBJ databases">
        <title>Draft genome sequence of Flavobacterium succinicans strain DD5b.</title>
        <authorList>
            <person name="Poehlein A."/>
            <person name="Daniel R."/>
            <person name="Simeonova D.D."/>
        </authorList>
    </citation>
    <scope>NUCLEOTIDE SEQUENCE [LARGE SCALE GENOMIC DNA]</scope>
    <source>
        <strain evidence="4 5">DD5b</strain>
    </source>
</reference>
<organism evidence="4 5">
    <name type="scientific">Flavobacterium succinicans</name>
    <dbReference type="NCBI Taxonomy" id="29536"/>
    <lineage>
        <taxon>Bacteria</taxon>
        <taxon>Pseudomonadati</taxon>
        <taxon>Bacteroidota</taxon>
        <taxon>Flavobacteriia</taxon>
        <taxon>Flavobacteriales</taxon>
        <taxon>Flavobacteriaceae</taxon>
        <taxon>Flavobacterium</taxon>
    </lineage>
</organism>
<keyword evidence="2" id="KW-0175">Coiled coil</keyword>
<feature type="domain" description="HTH cro/C1-type" evidence="3">
    <location>
        <begin position="5"/>
        <end position="59"/>
    </location>
</feature>
<dbReference type="PROSITE" id="PS50943">
    <property type="entry name" value="HTH_CROC1"/>
    <property type="match status" value="1"/>
</dbReference>
<sequence>MQLIIKEVRESKKLTQDEIVELSGIKKRTYVDYENGKSDIPLSKLQNIANALKVNLFELFEGYNETLAEMSQNSLLTKLQFENEALRKENAELKKDKAFLQSLLKPNDHDKSQPA</sequence>
<dbReference type="PANTHER" id="PTHR46797:SF1">
    <property type="entry name" value="METHYLPHOSPHONATE SYNTHASE"/>
    <property type="match status" value="1"/>
</dbReference>
<comment type="caution">
    <text evidence="4">The sequence shown here is derived from an EMBL/GenBank/DDBJ whole genome shotgun (WGS) entry which is preliminary data.</text>
</comment>
<dbReference type="Pfam" id="PF01381">
    <property type="entry name" value="HTH_3"/>
    <property type="match status" value="1"/>
</dbReference>
<accession>A0A199XSR0</accession>
<evidence type="ECO:0000259" key="3">
    <source>
        <dbReference type="PROSITE" id="PS50943"/>
    </source>
</evidence>
<dbReference type="InterPro" id="IPR001387">
    <property type="entry name" value="Cro/C1-type_HTH"/>
</dbReference>
<evidence type="ECO:0000256" key="1">
    <source>
        <dbReference type="ARBA" id="ARBA00023125"/>
    </source>
</evidence>
<keyword evidence="5" id="KW-1185">Reference proteome</keyword>
<proteinExistence type="predicted"/>
<evidence type="ECO:0000313" key="4">
    <source>
        <dbReference type="EMBL" id="OAZ04680.1"/>
    </source>
</evidence>
<gene>
    <name evidence="4" type="ORF">FLB_05270</name>
</gene>
<dbReference type="InterPro" id="IPR050807">
    <property type="entry name" value="TransReg_Diox_bact_type"/>
</dbReference>
<dbReference type="GO" id="GO:0005829">
    <property type="term" value="C:cytosol"/>
    <property type="evidence" value="ECO:0007669"/>
    <property type="project" value="TreeGrafter"/>
</dbReference>
<keyword evidence="1" id="KW-0238">DNA-binding</keyword>
<dbReference type="SUPFAM" id="SSF47413">
    <property type="entry name" value="lambda repressor-like DNA-binding domains"/>
    <property type="match status" value="1"/>
</dbReference>
<name>A0A199XSR0_9FLAO</name>
<evidence type="ECO:0000313" key="5">
    <source>
        <dbReference type="Proteomes" id="UP000093807"/>
    </source>
</evidence>
<dbReference type="InterPro" id="IPR010982">
    <property type="entry name" value="Lambda_DNA-bd_dom_sf"/>
</dbReference>
<protein>
    <submittedName>
        <fullName evidence="4">Anaerobic benzoate catabolism transcriptional regulator</fullName>
    </submittedName>
</protein>
<dbReference type="Gene3D" id="1.10.260.40">
    <property type="entry name" value="lambda repressor-like DNA-binding domains"/>
    <property type="match status" value="1"/>
</dbReference>
<evidence type="ECO:0000256" key="2">
    <source>
        <dbReference type="SAM" id="Coils"/>
    </source>
</evidence>
<dbReference type="PATRIC" id="fig|29536.5.peg.552"/>
<feature type="coiled-coil region" evidence="2">
    <location>
        <begin position="76"/>
        <end position="103"/>
    </location>
</feature>
<dbReference type="RefSeq" id="WP_189318523.1">
    <property type="nucleotide sequence ID" value="NZ_JMTM01000017.1"/>
</dbReference>
<dbReference type="SMART" id="SM00530">
    <property type="entry name" value="HTH_XRE"/>
    <property type="match status" value="1"/>
</dbReference>